<keyword evidence="1 6" id="KW-0597">Phosphoprotein</keyword>
<dbReference type="PROSITE" id="PS50110">
    <property type="entry name" value="RESPONSE_REGULATORY"/>
    <property type="match status" value="1"/>
</dbReference>
<dbReference type="SUPFAM" id="SSF52172">
    <property type="entry name" value="CheY-like"/>
    <property type="match status" value="1"/>
</dbReference>
<gene>
    <name evidence="10" type="ORF">ACFSJH_16760</name>
</gene>
<dbReference type="InterPro" id="IPR011006">
    <property type="entry name" value="CheY-like_superfamily"/>
</dbReference>
<dbReference type="Pfam" id="PF00486">
    <property type="entry name" value="Trans_reg_C"/>
    <property type="match status" value="1"/>
</dbReference>
<sequence length="229" mass="26598">MIKGKSILIIEDEHKIRQLIKIYLEQAGFEVWESADGIDAQQKFEAYDPCFVIMDLMLPGQSGEQLCSWIRQKQKSDVPIIMLTAKVDEQAKINGLQIGADDYMTKPFSPQELVVRVETVLRRTAHRCSKITYRQLTVKPLRGEAKYKGELLPVTQHELKLLHYLMQHPNQIVTREQILNELYPNEEKIVTERTVDVHVSKLREKIKLSSTEQELIETIRGMGYRFNAF</sequence>
<evidence type="ECO:0000256" key="3">
    <source>
        <dbReference type="ARBA" id="ARBA00023015"/>
    </source>
</evidence>
<evidence type="ECO:0000256" key="6">
    <source>
        <dbReference type="PROSITE-ProRule" id="PRU00169"/>
    </source>
</evidence>
<dbReference type="InterPro" id="IPR039420">
    <property type="entry name" value="WalR-like"/>
</dbReference>
<dbReference type="Gene3D" id="6.10.250.690">
    <property type="match status" value="1"/>
</dbReference>
<reference evidence="11" key="1">
    <citation type="journal article" date="2019" name="Int. J. Syst. Evol. Microbiol.">
        <title>The Global Catalogue of Microorganisms (GCM) 10K type strain sequencing project: providing services to taxonomists for standard genome sequencing and annotation.</title>
        <authorList>
            <consortium name="The Broad Institute Genomics Platform"/>
            <consortium name="The Broad Institute Genome Sequencing Center for Infectious Disease"/>
            <person name="Wu L."/>
            <person name="Ma J."/>
        </authorList>
    </citation>
    <scope>NUCLEOTIDE SEQUENCE [LARGE SCALE GENOMIC DNA]</scope>
    <source>
        <strain evidence="11">GH52</strain>
    </source>
</reference>
<evidence type="ECO:0000256" key="5">
    <source>
        <dbReference type="ARBA" id="ARBA00023163"/>
    </source>
</evidence>
<evidence type="ECO:0000259" key="8">
    <source>
        <dbReference type="PROSITE" id="PS50110"/>
    </source>
</evidence>
<dbReference type="EMBL" id="JBHUHO010000039">
    <property type="protein sequence ID" value="MFD2117383.1"/>
    <property type="molecule type" value="Genomic_DNA"/>
</dbReference>
<keyword evidence="11" id="KW-1185">Reference proteome</keyword>
<dbReference type="Proteomes" id="UP001597362">
    <property type="component" value="Unassembled WGS sequence"/>
</dbReference>
<dbReference type="PANTHER" id="PTHR48111:SF1">
    <property type="entry name" value="TWO-COMPONENT RESPONSE REGULATOR ORR33"/>
    <property type="match status" value="1"/>
</dbReference>
<dbReference type="RefSeq" id="WP_377774478.1">
    <property type="nucleotide sequence ID" value="NZ_JBHUHO010000039.1"/>
</dbReference>
<name>A0ABW4YNX2_9BACL</name>
<keyword evidence="2" id="KW-0902">Two-component regulatory system</keyword>
<evidence type="ECO:0000256" key="1">
    <source>
        <dbReference type="ARBA" id="ARBA00022553"/>
    </source>
</evidence>
<dbReference type="InterPro" id="IPR016032">
    <property type="entry name" value="Sig_transdc_resp-reg_C-effctor"/>
</dbReference>
<evidence type="ECO:0000313" key="11">
    <source>
        <dbReference type="Proteomes" id="UP001597362"/>
    </source>
</evidence>
<dbReference type="Gene3D" id="1.10.10.10">
    <property type="entry name" value="Winged helix-like DNA-binding domain superfamily/Winged helix DNA-binding domain"/>
    <property type="match status" value="1"/>
</dbReference>
<feature type="domain" description="Response regulatory" evidence="8">
    <location>
        <begin position="6"/>
        <end position="121"/>
    </location>
</feature>
<feature type="DNA-binding region" description="OmpR/PhoB-type" evidence="7">
    <location>
        <begin position="128"/>
        <end position="228"/>
    </location>
</feature>
<proteinExistence type="predicted"/>
<feature type="modified residue" description="4-aspartylphosphate" evidence="6">
    <location>
        <position position="55"/>
    </location>
</feature>
<dbReference type="CDD" id="cd17574">
    <property type="entry name" value="REC_OmpR"/>
    <property type="match status" value="1"/>
</dbReference>
<dbReference type="SUPFAM" id="SSF46894">
    <property type="entry name" value="C-terminal effector domain of the bipartite response regulators"/>
    <property type="match status" value="1"/>
</dbReference>
<dbReference type="Gene3D" id="3.40.50.2300">
    <property type="match status" value="1"/>
</dbReference>
<accession>A0ABW4YNX2</accession>
<keyword evidence="4 7" id="KW-0238">DNA-binding</keyword>
<dbReference type="InterPro" id="IPR036388">
    <property type="entry name" value="WH-like_DNA-bd_sf"/>
</dbReference>
<dbReference type="SMART" id="SM00862">
    <property type="entry name" value="Trans_reg_C"/>
    <property type="match status" value="1"/>
</dbReference>
<dbReference type="PROSITE" id="PS51755">
    <property type="entry name" value="OMPR_PHOB"/>
    <property type="match status" value="1"/>
</dbReference>
<protein>
    <submittedName>
        <fullName evidence="10">Response regulator transcription factor</fullName>
    </submittedName>
</protein>
<dbReference type="CDD" id="cd00383">
    <property type="entry name" value="trans_reg_C"/>
    <property type="match status" value="1"/>
</dbReference>
<evidence type="ECO:0000259" key="9">
    <source>
        <dbReference type="PROSITE" id="PS51755"/>
    </source>
</evidence>
<evidence type="ECO:0000256" key="7">
    <source>
        <dbReference type="PROSITE-ProRule" id="PRU01091"/>
    </source>
</evidence>
<comment type="caution">
    <text evidence="10">The sequence shown here is derived from an EMBL/GenBank/DDBJ whole genome shotgun (WGS) entry which is preliminary data.</text>
</comment>
<dbReference type="PANTHER" id="PTHR48111">
    <property type="entry name" value="REGULATOR OF RPOS"/>
    <property type="match status" value="1"/>
</dbReference>
<keyword evidence="3" id="KW-0805">Transcription regulation</keyword>
<keyword evidence="5" id="KW-0804">Transcription</keyword>
<organism evidence="10 11">
    <name type="scientific">Paenibacillus yanchengensis</name>
    <dbReference type="NCBI Taxonomy" id="2035833"/>
    <lineage>
        <taxon>Bacteria</taxon>
        <taxon>Bacillati</taxon>
        <taxon>Bacillota</taxon>
        <taxon>Bacilli</taxon>
        <taxon>Bacillales</taxon>
        <taxon>Paenibacillaceae</taxon>
        <taxon>Paenibacillus</taxon>
    </lineage>
</organism>
<dbReference type="InterPro" id="IPR001867">
    <property type="entry name" value="OmpR/PhoB-type_DNA-bd"/>
</dbReference>
<evidence type="ECO:0000313" key="10">
    <source>
        <dbReference type="EMBL" id="MFD2117383.1"/>
    </source>
</evidence>
<evidence type="ECO:0000256" key="4">
    <source>
        <dbReference type="ARBA" id="ARBA00023125"/>
    </source>
</evidence>
<dbReference type="SMART" id="SM00448">
    <property type="entry name" value="REC"/>
    <property type="match status" value="1"/>
</dbReference>
<feature type="domain" description="OmpR/PhoB-type" evidence="9">
    <location>
        <begin position="128"/>
        <end position="228"/>
    </location>
</feature>
<dbReference type="InterPro" id="IPR001789">
    <property type="entry name" value="Sig_transdc_resp-reg_receiver"/>
</dbReference>
<dbReference type="Pfam" id="PF00072">
    <property type="entry name" value="Response_reg"/>
    <property type="match status" value="1"/>
</dbReference>
<evidence type="ECO:0000256" key="2">
    <source>
        <dbReference type="ARBA" id="ARBA00023012"/>
    </source>
</evidence>